<dbReference type="InterPro" id="IPR036568">
    <property type="entry name" value="GGCT-like_sf"/>
</dbReference>
<keyword evidence="2" id="KW-0808">Transferase</keyword>
<dbReference type="PANTHER" id="PTHR31544">
    <property type="entry name" value="AIG2-LIKE PROTEIN D"/>
    <property type="match status" value="1"/>
</dbReference>
<dbReference type="SUPFAM" id="SSF110857">
    <property type="entry name" value="Gamma-glutamyl cyclotransferase-like"/>
    <property type="match status" value="1"/>
</dbReference>
<evidence type="ECO:0000256" key="1">
    <source>
        <dbReference type="ARBA" id="ARBA00008861"/>
    </source>
</evidence>
<dbReference type="GO" id="GO:0016740">
    <property type="term" value="F:transferase activity"/>
    <property type="evidence" value="ECO:0007669"/>
    <property type="project" value="UniProtKB-KW"/>
</dbReference>
<dbReference type="OrthoDB" id="1044435at2759"/>
<sequence length="217" mass="24018">MDAHLLYTHQTTQQPRQPSMSLAGSHSAFFYGTLMDPDVLHRVCHGPRLPNSTTSNTLTTRPALLPAHRRRRVRHADYPAVTPNPDSTVCGTLVVGLTDGDMWRLDLFEGGEYSRRPVKVRPIISGDMDNPWAEADLELGPEVEAETYIWCAPEMDLEDREWDFAEFVALKKVRWVGAGGETGGEYNEVDEAVKAAKADDPTRGRGLNGSISKALGE</sequence>
<dbReference type="InterPro" id="IPR045038">
    <property type="entry name" value="AIG2-like"/>
</dbReference>
<dbReference type="InterPro" id="IPR013024">
    <property type="entry name" value="GGCT-like"/>
</dbReference>
<protein>
    <recommendedName>
        <fullName evidence="3">Putative gamma-glutamylcyclotransferase</fullName>
    </recommendedName>
</protein>
<dbReference type="CDD" id="cd06661">
    <property type="entry name" value="GGCT_like"/>
    <property type="match status" value="1"/>
</dbReference>
<evidence type="ECO:0000256" key="4">
    <source>
        <dbReference type="SAM" id="MobiDB-lite"/>
    </source>
</evidence>
<dbReference type="Proteomes" id="UP000799640">
    <property type="component" value="Unassembled WGS sequence"/>
</dbReference>
<feature type="region of interest" description="Disordered" evidence="4">
    <location>
        <begin position="1"/>
        <end position="21"/>
    </location>
</feature>
<dbReference type="Gene3D" id="3.10.490.10">
    <property type="entry name" value="Gamma-glutamyl cyclotransferase-like"/>
    <property type="match status" value="1"/>
</dbReference>
<gene>
    <name evidence="6" type="ORF">EJ06DRAFT_528011</name>
</gene>
<feature type="compositionally biased region" description="Polar residues" evidence="4">
    <location>
        <begin position="8"/>
        <end position="21"/>
    </location>
</feature>
<evidence type="ECO:0000313" key="6">
    <source>
        <dbReference type="EMBL" id="KAF2403046.1"/>
    </source>
</evidence>
<comment type="similarity">
    <text evidence="1">Belongs to the gamma-glutamylcyclotransferase family.</text>
</comment>
<accession>A0A6G1I4J8</accession>
<dbReference type="EMBL" id="ML996690">
    <property type="protein sequence ID" value="KAF2403046.1"/>
    <property type="molecule type" value="Genomic_DNA"/>
</dbReference>
<keyword evidence="7" id="KW-1185">Reference proteome</keyword>
<evidence type="ECO:0000256" key="3">
    <source>
        <dbReference type="ARBA" id="ARBA00030602"/>
    </source>
</evidence>
<evidence type="ECO:0000313" key="7">
    <source>
        <dbReference type="Proteomes" id="UP000799640"/>
    </source>
</evidence>
<name>A0A6G1I4J8_9PEZI</name>
<dbReference type="AlphaFoldDB" id="A0A6G1I4J8"/>
<feature type="domain" description="Gamma-glutamylcyclotransferase AIG2-like" evidence="5">
    <location>
        <begin position="29"/>
        <end position="162"/>
    </location>
</feature>
<feature type="region of interest" description="Disordered" evidence="4">
    <location>
        <begin position="197"/>
        <end position="217"/>
    </location>
</feature>
<evidence type="ECO:0000256" key="2">
    <source>
        <dbReference type="ARBA" id="ARBA00022679"/>
    </source>
</evidence>
<dbReference type="PANTHER" id="PTHR31544:SF2">
    <property type="entry name" value="AIG2-LIKE PROTEIN D"/>
    <property type="match status" value="1"/>
</dbReference>
<evidence type="ECO:0000259" key="5">
    <source>
        <dbReference type="Pfam" id="PF06094"/>
    </source>
</evidence>
<dbReference type="Pfam" id="PF06094">
    <property type="entry name" value="GGACT"/>
    <property type="match status" value="1"/>
</dbReference>
<organism evidence="6 7">
    <name type="scientific">Trichodelitschia bisporula</name>
    <dbReference type="NCBI Taxonomy" id="703511"/>
    <lineage>
        <taxon>Eukaryota</taxon>
        <taxon>Fungi</taxon>
        <taxon>Dikarya</taxon>
        <taxon>Ascomycota</taxon>
        <taxon>Pezizomycotina</taxon>
        <taxon>Dothideomycetes</taxon>
        <taxon>Dothideomycetes incertae sedis</taxon>
        <taxon>Phaeotrichales</taxon>
        <taxon>Phaeotrichaceae</taxon>
        <taxon>Trichodelitschia</taxon>
    </lineage>
</organism>
<dbReference type="InterPro" id="IPR009288">
    <property type="entry name" value="AIG2-like_dom"/>
</dbReference>
<reference evidence="6" key="1">
    <citation type="journal article" date="2020" name="Stud. Mycol.">
        <title>101 Dothideomycetes genomes: a test case for predicting lifestyles and emergence of pathogens.</title>
        <authorList>
            <person name="Haridas S."/>
            <person name="Albert R."/>
            <person name="Binder M."/>
            <person name="Bloem J."/>
            <person name="Labutti K."/>
            <person name="Salamov A."/>
            <person name="Andreopoulos B."/>
            <person name="Baker S."/>
            <person name="Barry K."/>
            <person name="Bills G."/>
            <person name="Bluhm B."/>
            <person name="Cannon C."/>
            <person name="Castanera R."/>
            <person name="Culley D."/>
            <person name="Daum C."/>
            <person name="Ezra D."/>
            <person name="Gonzalez J."/>
            <person name="Henrissat B."/>
            <person name="Kuo A."/>
            <person name="Liang C."/>
            <person name="Lipzen A."/>
            <person name="Lutzoni F."/>
            <person name="Magnuson J."/>
            <person name="Mondo S."/>
            <person name="Nolan M."/>
            <person name="Ohm R."/>
            <person name="Pangilinan J."/>
            <person name="Park H.-J."/>
            <person name="Ramirez L."/>
            <person name="Alfaro M."/>
            <person name="Sun H."/>
            <person name="Tritt A."/>
            <person name="Yoshinaga Y."/>
            <person name="Zwiers L.-H."/>
            <person name="Turgeon B."/>
            <person name="Goodwin S."/>
            <person name="Spatafora J."/>
            <person name="Crous P."/>
            <person name="Grigoriev I."/>
        </authorList>
    </citation>
    <scope>NUCLEOTIDE SEQUENCE</scope>
    <source>
        <strain evidence="6">CBS 262.69</strain>
    </source>
</reference>
<proteinExistence type="inferred from homology"/>